<name>A0A6S6UH72_9BACT</name>
<feature type="site" description="Catalytically relevant" evidence="6">
    <location>
        <position position="51"/>
    </location>
</feature>
<dbReference type="Gene3D" id="3.10.580.10">
    <property type="entry name" value="CBS-domain"/>
    <property type="match status" value="1"/>
</dbReference>
<comment type="similarity">
    <text evidence="1 4">Belongs to the SIS family. GutQ/KpsF subfamily.</text>
</comment>
<keyword evidence="2" id="KW-0677">Repeat</keyword>
<evidence type="ECO:0000256" key="5">
    <source>
        <dbReference type="PIRSR" id="PIRSR004692-2"/>
    </source>
</evidence>
<reference evidence="10" key="1">
    <citation type="submission" date="2020-01" db="EMBL/GenBank/DDBJ databases">
        <authorList>
            <person name="Meier V. D."/>
            <person name="Meier V D."/>
        </authorList>
    </citation>
    <scope>NUCLEOTIDE SEQUENCE</scope>
    <source>
        <strain evidence="10">HLG_WM_MAG_01</strain>
    </source>
</reference>
<dbReference type="InterPro" id="IPR035474">
    <property type="entry name" value="SIS_Kpsf"/>
</dbReference>
<dbReference type="GO" id="GO:1901135">
    <property type="term" value="P:carbohydrate derivative metabolic process"/>
    <property type="evidence" value="ECO:0007669"/>
    <property type="project" value="InterPro"/>
</dbReference>
<dbReference type="NCBIfam" id="TIGR00393">
    <property type="entry name" value="kpsF"/>
    <property type="match status" value="1"/>
</dbReference>
<dbReference type="FunFam" id="3.40.50.10490:FF:000011">
    <property type="entry name" value="Arabinose 5-phosphate isomerase"/>
    <property type="match status" value="1"/>
</dbReference>
<evidence type="ECO:0000313" key="10">
    <source>
        <dbReference type="EMBL" id="CAA6827802.1"/>
    </source>
</evidence>
<dbReference type="GO" id="GO:0019146">
    <property type="term" value="F:arabinose-5-phosphate isomerase activity"/>
    <property type="evidence" value="ECO:0007669"/>
    <property type="project" value="UniProtKB-EC"/>
</dbReference>
<dbReference type="InterPro" id="IPR004800">
    <property type="entry name" value="KdsD/KpsF-type"/>
</dbReference>
<dbReference type="InterPro" id="IPR050986">
    <property type="entry name" value="GutQ/KpsF_isomerases"/>
</dbReference>
<dbReference type="AlphaFoldDB" id="A0A6S6UH72"/>
<keyword evidence="5" id="KW-0479">Metal-binding</keyword>
<evidence type="ECO:0000256" key="1">
    <source>
        <dbReference type="ARBA" id="ARBA00008165"/>
    </source>
</evidence>
<keyword evidence="10" id="KW-0413">Isomerase</keyword>
<evidence type="ECO:0000256" key="7">
    <source>
        <dbReference type="PROSITE-ProRule" id="PRU00703"/>
    </source>
</evidence>
<evidence type="ECO:0000256" key="2">
    <source>
        <dbReference type="ARBA" id="ARBA00022737"/>
    </source>
</evidence>
<dbReference type="PANTHER" id="PTHR42745">
    <property type="match status" value="1"/>
</dbReference>
<feature type="domain" description="SIS" evidence="9">
    <location>
        <begin position="33"/>
        <end position="176"/>
    </location>
</feature>
<sequence length="316" mass="34526">MLNTIRIAKEVFTAEAEAINDLKNNLTNSFDEAIQVMKRLEGRVVITGMGKSGHIGKKIAATLASTGTPSFFMHPAEAVHGDLGMLSSDDVLIAISNSGESDEILKIISLIQSRGIIIISMTGDIHSTLAKNSNYLLNINIKKEACPLNLAPMSSTTVTLAMGDAIAAALMVEKNFKAENFAMYHPGGSLGRKLLTKVKDIMKTENLPIVEKSSDFSTIIEVMTRGKLGLCIVKEENRVVGIITDGDLRRALQSTDISRFEFKANDMMTQKPKSVNSNEMAIDAQNYMLESKINELLVIDNDMFMGVVQIYDMGVM</sequence>
<dbReference type="InterPro" id="IPR046342">
    <property type="entry name" value="CBS_dom_sf"/>
</dbReference>
<dbReference type="GO" id="GO:0046872">
    <property type="term" value="F:metal ion binding"/>
    <property type="evidence" value="ECO:0007669"/>
    <property type="project" value="UniProtKB-KW"/>
</dbReference>
<feature type="site" description="Catalytically relevant" evidence="6">
    <location>
        <position position="185"/>
    </location>
</feature>
<dbReference type="CDD" id="cd05014">
    <property type="entry name" value="SIS_Kpsf"/>
    <property type="match status" value="1"/>
</dbReference>
<dbReference type="InterPro" id="IPR001347">
    <property type="entry name" value="SIS_dom"/>
</dbReference>
<dbReference type="Pfam" id="PF01380">
    <property type="entry name" value="SIS"/>
    <property type="match status" value="1"/>
</dbReference>
<dbReference type="EMBL" id="CACVAS010000165">
    <property type="protein sequence ID" value="CAA6827802.1"/>
    <property type="molecule type" value="Genomic_DNA"/>
</dbReference>
<dbReference type="PANTHER" id="PTHR42745:SF1">
    <property type="entry name" value="ARABINOSE 5-PHOSPHATE ISOMERASE KDSD"/>
    <property type="match status" value="1"/>
</dbReference>
<evidence type="ECO:0000256" key="3">
    <source>
        <dbReference type="ARBA" id="ARBA00023122"/>
    </source>
</evidence>
<dbReference type="InterPro" id="IPR000644">
    <property type="entry name" value="CBS_dom"/>
</dbReference>
<dbReference type="InterPro" id="IPR046348">
    <property type="entry name" value="SIS_dom_sf"/>
</dbReference>
<protein>
    <submittedName>
        <fullName evidence="10">Arabinose 5-phosphate isomerase (EC)</fullName>
        <ecNumber evidence="10">5.3.1.13</ecNumber>
    </submittedName>
</protein>
<proteinExistence type="inferred from homology"/>
<dbReference type="Gene3D" id="3.40.50.10490">
    <property type="entry name" value="Glucose-6-phosphate isomerase like protein, domain 1"/>
    <property type="match status" value="1"/>
</dbReference>
<keyword evidence="5" id="KW-0862">Zinc</keyword>
<keyword evidence="3 7" id="KW-0129">CBS domain</keyword>
<organism evidence="10">
    <name type="scientific">uncultured Sulfurovum sp</name>
    <dbReference type="NCBI Taxonomy" id="269237"/>
    <lineage>
        <taxon>Bacteria</taxon>
        <taxon>Pseudomonadati</taxon>
        <taxon>Campylobacterota</taxon>
        <taxon>Epsilonproteobacteria</taxon>
        <taxon>Campylobacterales</taxon>
        <taxon>Sulfurovaceae</taxon>
        <taxon>Sulfurovum</taxon>
        <taxon>environmental samples</taxon>
    </lineage>
</organism>
<feature type="site" description="Catalytically relevant" evidence="6">
    <location>
        <position position="144"/>
    </location>
</feature>
<dbReference type="EC" id="5.3.1.13" evidence="10"/>
<dbReference type="SUPFAM" id="SSF54631">
    <property type="entry name" value="CBS-domain pair"/>
    <property type="match status" value="1"/>
</dbReference>
<evidence type="ECO:0000256" key="6">
    <source>
        <dbReference type="PIRSR" id="PIRSR004692-3"/>
    </source>
</evidence>
<feature type="binding site" evidence="5">
    <location>
        <position position="74"/>
    </location>
    <ligand>
        <name>Zn(2+)</name>
        <dbReference type="ChEBI" id="CHEBI:29105"/>
    </ligand>
</feature>
<gene>
    <name evidence="10" type="ORF">HELGO_WM27308</name>
</gene>
<dbReference type="PROSITE" id="PS51464">
    <property type="entry name" value="SIS"/>
    <property type="match status" value="1"/>
</dbReference>
<feature type="domain" description="CBS" evidence="8">
    <location>
        <begin position="202"/>
        <end position="259"/>
    </location>
</feature>
<feature type="site" description="Catalytically relevant" evidence="6">
    <location>
        <position position="103"/>
    </location>
</feature>
<dbReference type="SUPFAM" id="SSF53697">
    <property type="entry name" value="SIS domain"/>
    <property type="match status" value="1"/>
</dbReference>
<evidence type="ECO:0000256" key="4">
    <source>
        <dbReference type="PIRNR" id="PIRNR004692"/>
    </source>
</evidence>
<dbReference type="GO" id="GO:0097367">
    <property type="term" value="F:carbohydrate derivative binding"/>
    <property type="evidence" value="ECO:0007669"/>
    <property type="project" value="InterPro"/>
</dbReference>
<dbReference type="SMART" id="SM00116">
    <property type="entry name" value="CBS"/>
    <property type="match status" value="1"/>
</dbReference>
<evidence type="ECO:0000259" key="8">
    <source>
        <dbReference type="PROSITE" id="PS51371"/>
    </source>
</evidence>
<dbReference type="GO" id="GO:0005975">
    <property type="term" value="P:carbohydrate metabolic process"/>
    <property type="evidence" value="ECO:0007669"/>
    <property type="project" value="InterPro"/>
</dbReference>
<accession>A0A6S6UH72</accession>
<dbReference type="CDD" id="cd04604">
    <property type="entry name" value="CBS_pair_SIS_assoc"/>
    <property type="match status" value="1"/>
</dbReference>
<dbReference type="Pfam" id="PF00571">
    <property type="entry name" value="CBS"/>
    <property type="match status" value="2"/>
</dbReference>
<dbReference type="PIRSF" id="PIRSF004692">
    <property type="entry name" value="KdsD_KpsF"/>
    <property type="match status" value="1"/>
</dbReference>
<evidence type="ECO:0000259" key="9">
    <source>
        <dbReference type="PROSITE" id="PS51464"/>
    </source>
</evidence>
<dbReference type="PROSITE" id="PS51371">
    <property type="entry name" value="CBS"/>
    <property type="match status" value="1"/>
</dbReference>